<dbReference type="Proteomes" id="UP001341840">
    <property type="component" value="Unassembled WGS sequence"/>
</dbReference>
<evidence type="ECO:0000313" key="2">
    <source>
        <dbReference type="Proteomes" id="UP001341840"/>
    </source>
</evidence>
<dbReference type="EMBL" id="JASCZI010213219">
    <property type="protein sequence ID" value="MED6201005.1"/>
    <property type="molecule type" value="Genomic_DNA"/>
</dbReference>
<gene>
    <name evidence="1" type="ORF">PIB30_090740</name>
</gene>
<proteinExistence type="predicted"/>
<keyword evidence="2" id="KW-1185">Reference proteome</keyword>
<accession>A0ABU6XVI1</accession>
<organism evidence="1 2">
    <name type="scientific">Stylosanthes scabra</name>
    <dbReference type="NCBI Taxonomy" id="79078"/>
    <lineage>
        <taxon>Eukaryota</taxon>
        <taxon>Viridiplantae</taxon>
        <taxon>Streptophyta</taxon>
        <taxon>Embryophyta</taxon>
        <taxon>Tracheophyta</taxon>
        <taxon>Spermatophyta</taxon>
        <taxon>Magnoliopsida</taxon>
        <taxon>eudicotyledons</taxon>
        <taxon>Gunneridae</taxon>
        <taxon>Pentapetalae</taxon>
        <taxon>rosids</taxon>
        <taxon>fabids</taxon>
        <taxon>Fabales</taxon>
        <taxon>Fabaceae</taxon>
        <taxon>Papilionoideae</taxon>
        <taxon>50 kb inversion clade</taxon>
        <taxon>dalbergioids sensu lato</taxon>
        <taxon>Dalbergieae</taxon>
        <taxon>Pterocarpus clade</taxon>
        <taxon>Stylosanthes</taxon>
    </lineage>
</organism>
<evidence type="ECO:0000313" key="1">
    <source>
        <dbReference type="EMBL" id="MED6201005.1"/>
    </source>
</evidence>
<name>A0ABU6XVI1_9FABA</name>
<protein>
    <submittedName>
        <fullName evidence="1">Uncharacterized protein</fullName>
    </submittedName>
</protein>
<sequence length="77" mass="8809">MNVGSRFGSFGKEVSVTKESIRGVSSRLAGPKLFKIFEFHNQRANSVHRRTDSFLDRIQSWKLKSIRLGVESTRLKV</sequence>
<comment type="caution">
    <text evidence="1">The sequence shown here is derived from an EMBL/GenBank/DDBJ whole genome shotgun (WGS) entry which is preliminary data.</text>
</comment>
<reference evidence="1 2" key="1">
    <citation type="journal article" date="2023" name="Plants (Basel)">
        <title>Bridging the Gap: Combining Genomics and Transcriptomics Approaches to Understand Stylosanthes scabra, an Orphan Legume from the Brazilian Caatinga.</title>
        <authorList>
            <person name="Ferreira-Neto J.R.C."/>
            <person name="da Silva M.D."/>
            <person name="Binneck E."/>
            <person name="de Melo N.F."/>
            <person name="da Silva R.H."/>
            <person name="de Melo A.L.T.M."/>
            <person name="Pandolfi V."/>
            <person name="Bustamante F.O."/>
            <person name="Brasileiro-Vidal A.C."/>
            <person name="Benko-Iseppon A.M."/>
        </authorList>
    </citation>
    <scope>NUCLEOTIDE SEQUENCE [LARGE SCALE GENOMIC DNA]</scope>
    <source>
        <tissue evidence="1">Leaves</tissue>
    </source>
</reference>